<dbReference type="PRINTS" id="PR00032">
    <property type="entry name" value="HTHARAC"/>
</dbReference>
<protein>
    <recommendedName>
        <fullName evidence="1">Stage 0 sporulation protein A homolog</fullName>
    </recommendedName>
</protein>
<dbReference type="PANTHER" id="PTHR43280:SF2">
    <property type="entry name" value="HTH-TYPE TRANSCRIPTIONAL REGULATOR EXSA"/>
    <property type="match status" value="1"/>
</dbReference>
<evidence type="ECO:0000259" key="7">
    <source>
        <dbReference type="PROSITE" id="PS01124"/>
    </source>
</evidence>
<evidence type="ECO:0000256" key="2">
    <source>
        <dbReference type="ARBA" id="ARBA00023015"/>
    </source>
</evidence>
<evidence type="ECO:0000256" key="4">
    <source>
        <dbReference type="ARBA" id="ARBA00023163"/>
    </source>
</evidence>
<dbReference type="SUPFAM" id="SSF46689">
    <property type="entry name" value="Homeodomain-like"/>
    <property type="match status" value="2"/>
</dbReference>
<keyword evidence="3" id="KW-0238">DNA-binding</keyword>
<dbReference type="InterPro" id="IPR009057">
    <property type="entry name" value="Homeodomain-like_sf"/>
</dbReference>
<dbReference type="EMBL" id="DVOS01000036">
    <property type="protein sequence ID" value="HIV23036.1"/>
    <property type="molecule type" value="Genomic_DNA"/>
</dbReference>
<keyword evidence="4" id="KW-0804">Transcription</keyword>
<dbReference type="PROSITE" id="PS50110">
    <property type="entry name" value="RESPONSE_REGULATORY"/>
    <property type="match status" value="1"/>
</dbReference>
<dbReference type="GO" id="GO:0003700">
    <property type="term" value="F:DNA-binding transcription factor activity"/>
    <property type="evidence" value="ECO:0007669"/>
    <property type="project" value="InterPro"/>
</dbReference>
<organism evidence="9 10">
    <name type="scientific">Candidatus Merdiplasma excrementigallinarum</name>
    <dbReference type="NCBI Taxonomy" id="2840864"/>
    <lineage>
        <taxon>Bacteria</taxon>
        <taxon>Bacillati</taxon>
        <taxon>Bacillota</taxon>
        <taxon>Clostridia</taxon>
        <taxon>Lachnospirales</taxon>
        <taxon>Lachnospiraceae</taxon>
        <taxon>Lachnospiraceae incertae sedis</taxon>
        <taxon>Candidatus Merdiplasma</taxon>
    </lineage>
</organism>
<feature type="modified residue" description="4-aspartylphosphate" evidence="6">
    <location>
        <position position="59"/>
    </location>
</feature>
<feature type="domain" description="HTH araC/xylS-type" evidence="7">
    <location>
        <begin position="425"/>
        <end position="523"/>
    </location>
</feature>
<evidence type="ECO:0000313" key="10">
    <source>
        <dbReference type="Proteomes" id="UP000886889"/>
    </source>
</evidence>
<dbReference type="SUPFAM" id="SSF52172">
    <property type="entry name" value="CheY-like"/>
    <property type="match status" value="1"/>
</dbReference>
<dbReference type="Gene3D" id="3.40.50.2300">
    <property type="match status" value="1"/>
</dbReference>
<sequence length="529" mass="61868">MESKKYKILIADDEYWTREKIRRMIQWDKYGLLFLEPAVDGEDVLRKMEEHHPDIVITDINMPYLDGVELLRILQEKYPEVVTFVISGYDDFDYVKNSFMAGSINYLVKPVGRIDLINALTKALELISKRRQQKEETLRAASFLQDREFSQLLERKETPFMPNITINGEIDYAGVTLILLKIHRLQTLSGRYGYDMNRLSFAVKRQLHELMGDEDAIIFNHVYRSNEFIIVSEKENQELRPLFEKISLKLEQEAESPVSVIFSDHSFSMDSIHQAYIQTVSLLMTRRFAPVSQVISTGKGAGAQEEIRNHFSERQKNELLTLLKRGQMEEARQYILHEIGLEDCQGNWSYLEVRQTVKRVAMFLTEYFSDLSQNQPAGTEDLDQVLDKELEALDGKGLCELLHDYIDSCTALSQSEGDTTRGTVRQAAEYIQEHYFEPLTLRELAERYHVEHSYFSRIFRREIGTSLLQYITKIRIEKAKEYIRKGNGNLTEIAFMVGYDDYTYFNKVFRKSEGMSPRDFREQMEKVQN</sequence>
<dbReference type="PROSITE" id="PS00041">
    <property type="entry name" value="HTH_ARAC_FAMILY_1"/>
    <property type="match status" value="1"/>
</dbReference>
<evidence type="ECO:0000313" key="9">
    <source>
        <dbReference type="EMBL" id="HIV23036.1"/>
    </source>
</evidence>
<evidence type="ECO:0000259" key="8">
    <source>
        <dbReference type="PROSITE" id="PS50110"/>
    </source>
</evidence>
<evidence type="ECO:0000256" key="1">
    <source>
        <dbReference type="ARBA" id="ARBA00018672"/>
    </source>
</evidence>
<comment type="function">
    <text evidence="5">May play the central regulatory role in sporulation. It may be an element of the effector pathway responsible for the activation of sporulation genes in response to nutritional stress. Spo0A may act in concert with spo0H (a sigma factor) to control the expression of some genes that are critical to the sporulation process.</text>
</comment>
<dbReference type="Pfam" id="PF00072">
    <property type="entry name" value="Response_reg"/>
    <property type="match status" value="1"/>
</dbReference>
<reference evidence="9" key="2">
    <citation type="journal article" date="2021" name="PeerJ">
        <title>Extensive microbial diversity within the chicken gut microbiome revealed by metagenomics and culture.</title>
        <authorList>
            <person name="Gilroy R."/>
            <person name="Ravi A."/>
            <person name="Getino M."/>
            <person name="Pursley I."/>
            <person name="Horton D.L."/>
            <person name="Alikhan N.F."/>
            <person name="Baker D."/>
            <person name="Gharbi K."/>
            <person name="Hall N."/>
            <person name="Watson M."/>
            <person name="Adriaenssens E.M."/>
            <person name="Foster-Nyarko E."/>
            <person name="Jarju S."/>
            <person name="Secka A."/>
            <person name="Antonio M."/>
            <person name="Oren A."/>
            <person name="Chaudhuri R.R."/>
            <person name="La Ragione R."/>
            <person name="Hildebrand F."/>
            <person name="Pallen M.J."/>
        </authorList>
    </citation>
    <scope>NUCLEOTIDE SEQUENCE</scope>
    <source>
        <strain evidence="9">ChiBcec6-7307</strain>
    </source>
</reference>
<reference evidence="9" key="1">
    <citation type="submission" date="2020-10" db="EMBL/GenBank/DDBJ databases">
        <authorList>
            <person name="Gilroy R."/>
        </authorList>
    </citation>
    <scope>NUCLEOTIDE SEQUENCE</scope>
    <source>
        <strain evidence="9">ChiBcec6-7307</strain>
    </source>
</reference>
<proteinExistence type="predicted"/>
<dbReference type="Pfam" id="PF12833">
    <property type="entry name" value="HTH_18"/>
    <property type="match status" value="1"/>
</dbReference>
<dbReference type="GO" id="GO:0043565">
    <property type="term" value="F:sequence-specific DNA binding"/>
    <property type="evidence" value="ECO:0007669"/>
    <property type="project" value="InterPro"/>
</dbReference>
<feature type="domain" description="Response regulatory" evidence="8">
    <location>
        <begin position="7"/>
        <end position="124"/>
    </location>
</feature>
<dbReference type="PROSITE" id="PS01124">
    <property type="entry name" value="HTH_ARAC_FAMILY_2"/>
    <property type="match status" value="1"/>
</dbReference>
<gene>
    <name evidence="9" type="ORF">IAC80_03755</name>
</gene>
<dbReference type="InterPro" id="IPR018062">
    <property type="entry name" value="HTH_AraC-typ_CS"/>
</dbReference>
<dbReference type="Proteomes" id="UP000886889">
    <property type="component" value="Unassembled WGS sequence"/>
</dbReference>
<evidence type="ECO:0000256" key="3">
    <source>
        <dbReference type="ARBA" id="ARBA00023125"/>
    </source>
</evidence>
<comment type="caution">
    <text evidence="9">The sequence shown here is derived from an EMBL/GenBank/DDBJ whole genome shotgun (WGS) entry which is preliminary data.</text>
</comment>
<keyword evidence="6" id="KW-0597">Phosphoprotein</keyword>
<evidence type="ECO:0000256" key="6">
    <source>
        <dbReference type="PROSITE-ProRule" id="PRU00169"/>
    </source>
</evidence>
<dbReference type="InterPro" id="IPR018060">
    <property type="entry name" value="HTH_AraC"/>
</dbReference>
<dbReference type="InterPro" id="IPR020449">
    <property type="entry name" value="Tscrpt_reg_AraC-type_HTH"/>
</dbReference>
<dbReference type="InterPro" id="IPR011006">
    <property type="entry name" value="CheY-like_superfamily"/>
</dbReference>
<name>A0A9D1T831_9FIRM</name>
<dbReference type="Gene3D" id="1.10.10.60">
    <property type="entry name" value="Homeodomain-like"/>
    <property type="match status" value="2"/>
</dbReference>
<dbReference type="SMART" id="SM00448">
    <property type="entry name" value="REC"/>
    <property type="match status" value="1"/>
</dbReference>
<evidence type="ECO:0000256" key="5">
    <source>
        <dbReference type="ARBA" id="ARBA00024867"/>
    </source>
</evidence>
<dbReference type="AlphaFoldDB" id="A0A9D1T831"/>
<dbReference type="CDD" id="cd17536">
    <property type="entry name" value="REC_YesN-like"/>
    <property type="match status" value="1"/>
</dbReference>
<dbReference type="PANTHER" id="PTHR43280">
    <property type="entry name" value="ARAC-FAMILY TRANSCRIPTIONAL REGULATOR"/>
    <property type="match status" value="1"/>
</dbReference>
<dbReference type="GO" id="GO:0000160">
    <property type="term" value="P:phosphorelay signal transduction system"/>
    <property type="evidence" value="ECO:0007669"/>
    <property type="project" value="InterPro"/>
</dbReference>
<dbReference type="InterPro" id="IPR001789">
    <property type="entry name" value="Sig_transdc_resp-reg_receiver"/>
</dbReference>
<accession>A0A9D1T831</accession>
<dbReference type="SMART" id="SM00342">
    <property type="entry name" value="HTH_ARAC"/>
    <property type="match status" value="1"/>
</dbReference>
<keyword evidence="2" id="KW-0805">Transcription regulation</keyword>